<dbReference type="Proteomes" id="UP000050421">
    <property type="component" value="Unassembled WGS sequence"/>
</dbReference>
<gene>
    <name evidence="1" type="ORF">HLUCCX10_03235</name>
</gene>
<sequence length="243" mass="28621">MKYFELKHPTPAGTKGEFIEEFYYKASIRDEYFIGNHYNGKIIDFSPIIPAIEIGSFYRIPDLFSPGGSIAPRLVFSDLLKEILIEHGAEEKIQFFPITLIQEGRSLNNFWITNFFSYDNEFVDFKQSLFAEEIVAREGNRYIQLKFNSKFFEKRFENLDEFINRVDELYNANNSITTKKLQLLESCDKDVLILDECMSLDIIVSERIKLKIEEKELYGIEFKPLEISDEEWYGSNGLRKQLY</sequence>
<dbReference type="OrthoDB" id="824604at2"/>
<dbReference type="AlphaFoldDB" id="A0A0P8AKQ8"/>
<accession>A0A0P8AKQ8</accession>
<comment type="caution">
    <text evidence="1">The sequence shown here is derived from an EMBL/GenBank/DDBJ whole genome shotgun (WGS) entry which is preliminary data.</text>
</comment>
<dbReference type="EMBL" id="LJXT01000012">
    <property type="protein sequence ID" value="KPQ19313.1"/>
    <property type="molecule type" value="Genomic_DNA"/>
</dbReference>
<evidence type="ECO:0000313" key="2">
    <source>
        <dbReference type="Proteomes" id="UP000050421"/>
    </source>
</evidence>
<protein>
    <submittedName>
        <fullName evidence="1">Uncharacterized protein</fullName>
    </submittedName>
</protein>
<reference evidence="1 2" key="1">
    <citation type="submission" date="2015-09" db="EMBL/GenBank/DDBJ databases">
        <title>Identification and resolution of microdiversity through metagenomic sequencing of parallel consortia.</title>
        <authorList>
            <person name="Nelson W.C."/>
            <person name="Romine M.F."/>
            <person name="Lindemann S.R."/>
        </authorList>
    </citation>
    <scope>NUCLEOTIDE SEQUENCE [LARGE SCALE GENOMIC DNA]</scope>
    <source>
        <strain evidence="1">HL-49</strain>
    </source>
</reference>
<proteinExistence type="predicted"/>
<dbReference type="PATRIC" id="fig|1305737.6.peg.1323"/>
<dbReference type="eggNOG" id="ENOG50339ZV">
    <property type="taxonomic scope" value="Bacteria"/>
</dbReference>
<name>A0A0P8AKQ8_9BACT</name>
<organism evidence="1 2">
    <name type="scientific">Algoriphagus marincola HL-49</name>
    <dbReference type="NCBI Taxonomy" id="1305737"/>
    <lineage>
        <taxon>Bacteria</taxon>
        <taxon>Pseudomonadati</taxon>
        <taxon>Bacteroidota</taxon>
        <taxon>Cytophagia</taxon>
        <taxon>Cytophagales</taxon>
        <taxon>Cyclobacteriaceae</taxon>
        <taxon>Algoriphagus</taxon>
    </lineage>
</organism>
<evidence type="ECO:0000313" key="1">
    <source>
        <dbReference type="EMBL" id="KPQ19313.1"/>
    </source>
</evidence>
<dbReference type="STRING" id="1305737.GCA_000526355_02646"/>